<organism evidence="2 3">
    <name type="scientific">Aaosphaeria arxii CBS 175.79</name>
    <dbReference type="NCBI Taxonomy" id="1450172"/>
    <lineage>
        <taxon>Eukaryota</taxon>
        <taxon>Fungi</taxon>
        <taxon>Dikarya</taxon>
        <taxon>Ascomycota</taxon>
        <taxon>Pezizomycotina</taxon>
        <taxon>Dothideomycetes</taxon>
        <taxon>Pleosporomycetidae</taxon>
        <taxon>Pleosporales</taxon>
        <taxon>Pleosporales incertae sedis</taxon>
        <taxon>Aaosphaeria</taxon>
    </lineage>
</organism>
<evidence type="ECO:0000313" key="2">
    <source>
        <dbReference type="EMBL" id="KAF2013558.1"/>
    </source>
</evidence>
<gene>
    <name evidence="2" type="ORF">BU24DRAFT_452424</name>
</gene>
<proteinExistence type="predicted"/>
<evidence type="ECO:0000256" key="1">
    <source>
        <dbReference type="SAM" id="MobiDB-lite"/>
    </source>
</evidence>
<sequence>SKYKKGGFERIWRNHHSTASTIIFYNPPSFAINNHQVLPNQINYPENAFLRHPHHPPLHHRPHGDRRSHRSPPRPPHRRRRPLRAHQPRQTRRQHPGLPRRPLRRRIRGRRLHQRWTEPLLQVLEC</sequence>
<feature type="compositionally biased region" description="Basic residues" evidence="1">
    <location>
        <begin position="51"/>
        <end position="95"/>
    </location>
</feature>
<dbReference type="RefSeq" id="XP_033381897.1">
    <property type="nucleotide sequence ID" value="XM_033531186.1"/>
</dbReference>
<dbReference type="EMBL" id="ML978071">
    <property type="protein sequence ID" value="KAF2013558.1"/>
    <property type="molecule type" value="Genomic_DNA"/>
</dbReference>
<dbReference type="Proteomes" id="UP000799778">
    <property type="component" value="Unassembled WGS sequence"/>
</dbReference>
<keyword evidence="3" id="KW-1185">Reference proteome</keyword>
<dbReference type="AlphaFoldDB" id="A0A6A5XJV1"/>
<reference evidence="2" key="1">
    <citation type="journal article" date="2020" name="Stud. Mycol.">
        <title>101 Dothideomycetes genomes: a test case for predicting lifestyles and emergence of pathogens.</title>
        <authorList>
            <person name="Haridas S."/>
            <person name="Albert R."/>
            <person name="Binder M."/>
            <person name="Bloem J."/>
            <person name="Labutti K."/>
            <person name="Salamov A."/>
            <person name="Andreopoulos B."/>
            <person name="Baker S."/>
            <person name="Barry K."/>
            <person name="Bills G."/>
            <person name="Bluhm B."/>
            <person name="Cannon C."/>
            <person name="Castanera R."/>
            <person name="Culley D."/>
            <person name="Daum C."/>
            <person name="Ezra D."/>
            <person name="Gonzalez J."/>
            <person name="Henrissat B."/>
            <person name="Kuo A."/>
            <person name="Liang C."/>
            <person name="Lipzen A."/>
            <person name="Lutzoni F."/>
            <person name="Magnuson J."/>
            <person name="Mondo S."/>
            <person name="Nolan M."/>
            <person name="Ohm R."/>
            <person name="Pangilinan J."/>
            <person name="Park H.-J."/>
            <person name="Ramirez L."/>
            <person name="Alfaro M."/>
            <person name="Sun H."/>
            <person name="Tritt A."/>
            <person name="Yoshinaga Y."/>
            <person name="Zwiers L.-H."/>
            <person name="Turgeon B."/>
            <person name="Goodwin S."/>
            <person name="Spatafora J."/>
            <person name="Crous P."/>
            <person name="Grigoriev I."/>
        </authorList>
    </citation>
    <scope>NUCLEOTIDE SEQUENCE</scope>
    <source>
        <strain evidence="2">CBS 175.79</strain>
    </source>
</reference>
<feature type="non-terminal residue" evidence="2">
    <location>
        <position position="1"/>
    </location>
</feature>
<dbReference type="GeneID" id="54288583"/>
<accession>A0A6A5XJV1</accession>
<evidence type="ECO:0000313" key="3">
    <source>
        <dbReference type="Proteomes" id="UP000799778"/>
    </source>
</evidence>
<feature type="region of interest" description="Disordered" evidence="1">
    <location>
        <begin position="43"/>
        <end position="106"/>
    </location>
</feature>
<protein>
    <submittedName>
        <fullName evidence="2">Uncharacterized protein</fullName>
    </submittedName>
</protein>
<name>A0A6A5XJV1_9PLEO</name>